<reference evidence="1 2" key="1">
    <citation type="submission" date="2024-02" db="EMBL/GenBank/DDBJ databases">
        <title>A nitrogen-fixing paenibacillus bacterium.</title>
        <authorList>
            <person name="Zhang W.L."/>
            <person name="Chen S.F."/>
        </authorList>
    </citation>
    <scope>NUCLEOTIDE SEQUENCE [LARGE SCALE GENOMIC DNA]</scope>
    <source>
        <strain evidence="1 2">M1</strain>
    </source>
</reference>
<dbReference type="RefSeq" id="WP_331847065.1">
    <property type="nucleotide sequence ID" value="NZ_JAZHPZ010000005.1"/>
</dbReference>
<proteinExistence type="predicted"/>
<evidence type="ECO:0000313" key="1">
    <source>
        <dbReference type="EMBL" id="MEF2966825.1"/>
    </source>
</evidence>
<dbReference type="SUPFAM" id="SSF88713">
    <property type="entry name" value="Glycoside hydrolase/deacetylase"/>
    <property type="match status" value="1"/>
</dbReference>
<dbReference type="Gene3D" id="3.20.20.370">
    <property type="entry name" value="Glycoside hydrolase/deacetylase"/>
    <property type="match status" value="1"/>
</dbReference>
<protein>
    <submittedName>
        <fullName evidence="1">DUF2194 domain-containing protein</fullName>
    </submittedName>
</protein>
<name>A0ABU7VTK3_9BACL</name>
<comment type="caution">
    <text evidence="1">The sequence shown here is derived from an EMBL/GenBank/DDBJ whole genome shotgun (WGS) entry which is preliminary data.</text>
</comment>
<dbReference type="InterPro" id="IPR018695">
    <property type="entry name" value="DUF2194"/>
</dbReference>
<accession>A0ABU7VTK3</accession>
<gene>
    <name evidence="1" type="ORF">V3851_13365</name>
</gene>
<dbReference type="Proteomes" id="UP001306950">
    <property type="component" value="Unassembled WGS sequence"/>
</dbReference>
<evidence type="ECO:0000313" key="2">
    <source>
        <dbReference type="Proteomes" id="UP001306950"/>
    </source>
</evidence>
<dbReference type="CDD" id="cd10924">
    <property type="entry name" value="CE4_COG4878"/>
    <property type="match status" value="1"/>
</dbReference>
<sequence length="458" mass="52052">MFGFKFGVVSVGNPYPARGIKLTSNVLIGERGYASDDPYFVNTSNVIELDDKAELLATSTDGNPLLWRMDYGKGAFMVFNGSMLQEKVNRGVIAGALGMLEPEFIYPVFNSKLIYIDDFPSPIREGSIPSIYEAYHKDIKQFYREIWWPDMLKAAQKAGLKYTAGIIQSYQDNVEGPFAYPADEDRYNLISYGREVIKSGGEIGIHGYNHQSLQSDQRIADYYDYKVWKSTDVMADSVTEVLDFAHRAFPNYQIMSYIPPSNMLGPDGREALKRAWPNLTVISSLYEEDINKVSYVQEFEVAEDGIIEMPRISSGYMDSPFEQWAEANAITSLGFYSHFVHPDDILDEMRGQNLSWEELYEGFTLKLERLRSTYPWLRAMTSTEAALDLEKVLNSEVKWTRVPGRIQGELSNMNGENYFILRTDHSIGRLQNCTVNKIDDGVFLVTALKDKFEIGLGD</sequence>
<dbReference type="InterPro" id="IPR011330">
    <property type="entry name" value="Glyco_hydro/deAcase_b/a-brl"/>
</dbReference>
<dbReference type="EMBL" id="JAZHPZ010000005">
    <property type="protein sequence ID" value="MEF2966825.1"/>
    <property type="molecule type" value="Genomic_DNA"/>
</dbReference>
<keyword evidence="2" id="KW-1185">Reference proteome</keyword>
<organism evidence="1 2">
    <name type="scientific">Paenibacillus haidiansis</name>
    <dbReference type="NCBI Taxonomy" id="1574488"/>
    <lineage>
        <taxon>Bacteria</taxon>
        <taxon>Bacillati</taxon>
        <taxon>Bacillota</taxon>
        <taxon>Bacilli</taxon>
        <taxon>Bacillales</taxon>
        <taxon>Paenibacillaceae</taxon>
        <taxon>Paenibacillus</taxon>
    </lineage>
</organism>
<dbReference type="Pfam" id="PF09960">
    <property type="entry name" value="DUF2194"/>
    <property type="match status" value="1"/>
</dbReference>